<dbReference type="EMBL" id="CP144745">
    <property type="protein sequence ID" value="WVZ53338.1"/>
    <property type="molecule type" value="Genomic_DNA"/>
</dbReference>
<sequence length="63" mass="6946">QSQHTVLPSFLCRRPFKPKPSSPSVRRRCELPAPPGRSATVVLPVLIPVNKCWPHLLGFTGTS</sequence>
<gene>
    <name evidence="1" type="ORF">U9M48_004298</name>
</gene>
<protein>
    <submittedName>
        <fullName evidence="1">Uncharacterized protein</fullName>
    </submittedName>
</protein>
<evidence type="ECO:0000313" key="2">
    <source>
        <dbReference type="Proteomes" id="UP001341281"/>
    </source>
</evidence>
<feature type="non-terminal residue" evidence="1">
    <location>
        <position position="1"/>
    </location>
</feature>
<organism evidence="1 2">
    <name type="scientific">Paspalum notatum var. saurae</name>
    <dbReference type="NCBI Taxonomy" id="547442"/>
    <lineage>
        <taxon>Eukaryota</taxon>
        <taxon>Viridiplantae</taxon>
        <taxon>Streptophyta</taxon>
        <taxon>Embryophyta</taxon>
        <taxon>Tracheophyta</taxon>
        <taxon>Spermatophyta</taxon>
        <taxon>Magnoliopsida</taxon>
        <taxon>Liliopsida</taxon>
        <taxon>Poales</taxon>
        <taxon>Poaceae</taxon>
        <taxon>PACMAD clade</taxon>
        <taxon>Panicoideae</taxon>
        <taxon>Andropogonodae</taxon>
        <taxon>Paspaleae</taxon>
        <taxon>Paspalinae</taxon>
        <taxon>Paspalum</taxon>
    </lineage>
</organism>
<evidence type="ECO:0000313" key="1">
    <source>
        <dbReference type="EMBL" id="WVZ53338.1"/>
    </source>
</evidence>
<name>A0AAQ3PSZ5_PASNO</name>
<accession>A0AAQ3PSZ5</accession>
<keyword evidence="2" id="KW-1185">Reference proteome</keyword>
<dbReference type="AlphaFoldDB" id="A0AAQ3PSZ5"/>
<proteinExistence type="predicted"/>
<reference evidence="1 2" key="1">
    <citation type="submission" date="2024-02" db="EMBL/GenBank/DDBJ databases">
        <title>High-quality chromosome-scale genome assembly of Pensacola bahiagrass (Paspalum notatum Flugge var. saurae).</title>
        <authorList>
            <person name="Vega J.M."/>
            <person name="Podio M."/>
            <person name="Orjuela J."/>
            <person name="Siena L.A."/>
            <person name="Pessino S.C."/>
            <person name="Combes M.C."/>
            <person name="Mariac C."/>
            <person name="Albertini E."/>
            <person name="Pupilli F."/>
            <person name="Ortiz J.P.A."/>
            <person name="Leblanc O."/>
        </authorList>
    </citation>
    <scope>NUCLEOTIDE SEQUENCE [LARGE SCALE GENOMIC DNA]</scope>
    <source>
        <strain evidence="1">R1</strain>
        <tissue evidence="1">Leaf</tissue>
    </source>
</reference>
<dbReference type="Proteomes" id="UP001341281">
    <property type="component" value="Chromosome 01"/>
</dbReference>